<dbReference type="CDD" id="cd17546">
    <property type="entry name" value="REC_hyHK_CKI1_RcsC-like"/>
    <property type="match status" value="2"/>
</dbReference>
<evidence type="ECO:0000256" key="2">
    <source>
        <dbReference type="ARBA" id="ARBA00012438"/>
    </source>
</evidence>
<dbReference type="Gene3D" id="1.10.287.130">
    <property type="match status" value="1"/>
</dbReference>
<dbReference type="Gene3D" id="3.40.50.2300">
    <property type="match status" value="2"/>
</dbReference>
<dbReference type="InterPro" id="IPR036890">
    <property type="entry name" value="HATPase_C_sf"/>
</dbReference>
<dbReference type="Gene3D" id="3.30.565.10">
    <property type="entry name" value="Histidine kinase-like ATPase, C-terminal domain"/>
    <property type="match status" value="1"/>
</dbReference>
<dbReference type="InterPro" id="IPR003594">
    <property type="entry name" value="HATPase_dom"/>
</dbReference>
<evidence type="ECO:0000256" key="3">
    <source>
        <dbReference type="ARBA" id="ARBA00022553"/>
    </source>
</evidence>
<dbReference type="CDD" id="cd16922">
    <property type="entry name" value="HATPase_EvgS-ArcB-TorS-like"/>
    <property type="match status" value="1"/>
</dbReference>
<dbReference type="SUPFAM" id="SSF55874">
    <property type="entry name" value="ATPase domain of HSP90 chaperone/DNA topoisomerase II/histidine kinase"/>
    <property type="match status" value="1"/>
</dbReference>
<dbReference type="InterPro" id="IPR036097">
    <property type="entry name" value="HisK_dim/P_sf"/>
</dbReference>
<dbReference type="SMART" id="SM00388">
    <property type="entry name" value="HisKA"/>
    <property type="match status" value="1"/>
</dbReference>
<keyword evidence="4" id="KW-0808">Transferase</keyword>
<dbReference type="PROSITE" id="PS50109">
    <property type="entry name" value="HIS_KIN"/>
    <property type="match status" value="1"/>
</dbReference>
<accession>A0A381P2Y9</accession>
<dbReference type="InterPro" id="IPR011006">
    <property type="entry name" value="CheY-like_superfamily"/>
</dbReference>
<dbReference type="Pfam" id="PF00072">
    <property type="entry name" value="Response_reg"/>
    <property type="match status" value="2"/>
</dbReference>
<name>A0A381P2Y9_9ZZZZ</name>
<evidence type="ECO:0000256" key="8">
    <source>
        <dbReference type="ARBA" id="ARBA00023012"/>
    </source>
</evidence>
<dbReference type="SMART" id="SM00448">
    <property type="entry name" value="REC"/>
    <property type="match status" value="2"/>
</dbReference>
<evidence type="ECO:0000259" key="10">
    <source>
        <dbReference type="PROSITE" id="PS50110"/>
    </source>
</evidence>
<dbReference type="InterPro" id="IPR005467">
    <property type="entry name" value="His_kinase_dom"/>
</dbReference>
<feature type="domain" description="Histidine kinase" evidence="9">
    <location>
        <begin position="141"/>
        <end position="361"/>
    </location>
</feature>
<dbReference type="InterPro" id="IPR003661">
    <property type="entry name" value="HisK_dim/P_dom"/>
</dbReference>
<reference evidence="11" key="1">
    <citation type="submission" date="2018-05" db="EMBL/GenBank/DDBJ databases">
        <authorList>
            <person name="Lanie J.A."/>
            <person name="Ng W.-L."/>
            <person name="Kazmierczak K.M."/>
            <person name="Andrzejewski T.M."/>
            <person name="Davidsen T.M."/>
            <person name="Wayne K.J."/>
            <person name="Tettelin H."/>
            <person name="Glass J.I."/>
            <person name="Rusch D."/>
            <person name="Podicherti R."/>
            <person name="Tsui H.-C.T."/>
            <person name="Winkler M.E."/>
        </authorList>
    </citation>
    <scope>NUCLEOTIDE SEQUENCE</scope>
</reference>
<proteinExistence type="predicted"/>
<keyword evidence="5" id="KW-0547">Nucleotide-binding</keyword>
<feature type="domain" description="Response regulatory" evidence="10">
    <location>
        <begin position="515"/>
        <end position="634"/>
    </location>
</feature>
<dbReference type="EMBL" id="UINC01000794">
    <property type="protein sequence ID" value="SUZ61305.1"/>
    <property type="molecule type" value="Genomic_DNA"/>
</dbReference>
<evidence type="ECO:0000256" key="6">
    <source>
        <dbReference type="ARBA" id="ARBA00022777"/>
    </source>
</evidence>
<dbReference type="SUPFAM" id="SSF47384">
    <property type="entry name" value="Homodimeric domain of signal transducing histidine kinase"/>
    <property type="match status" value="1"/>
</dbReference>
<dbReference type="SMART" id="SM00387">
    <property type="entry name" value="HATPase_c"/>
    <property type="match status" value="1"/>
</dbReference>
<dbReference type="FunFam" id="1.10.287.130:FF:000002">
    <property type="entry name" value="Two-component osmosensing histidine kinase"/>
    <property type="match status" value="1"/>
</dbReference>
<evidence type="ECO:0000256" key="4">
    <source>
        <dbReference type="ARBA" id="ARBA00022679"/>
    </source>
</evidence>
<sequence>MSIDFQKEICIKQFIINCGTIALQFNQSLEIIWESVEFKRQFSDNGLTIQDYFILNDSLEKTLKLIKNGEKIRGHMLKSHSNKYYYISTLMVVPNNRHFVSLRKLGEPIGSINYLDIIQRLQNDIEAAKEFSNNSFKFLANMSHEIRTPINGIVGMLSLLSDTSLNDQQTDYVETTRECCNNLLGIINDVLDFTKLEANKVKIVKKKFCLRECVDSSISVINYKANQKGLCINLSIDDEVPTHIVSDFKRLRQILINLLSNAVKFTNSGYIYITIRAINIENDIFDIIFNVRDTGIGIKKEHIKKIFTNYGQSDNNTSTSCGTGLGLAICSRLCTLLNGKISCISTLDKGSTFKFNIQGKCINTINTRLLPKVKNFIGKKLLIVDDNEINRLLLMTTILKWSEQIIPICCSSGEEALRYIKQMHFDIGLIDILMPNMNGLQLAKNIKKINKKFPLIALSSLNEEDIRKERDSNLFEYILYKPVNEKKLFKICNSLFNKNINIIKQQNIPKAKLSKVIIAEDIVENQKVLKGYLNNFGYTNITMCKNGIEALDKIRETEYDILFLDIKMPVMGGVELAEVLHKSTTINKIPYIIALTANVMGEDKFYYLNKCKMDNYLTKPIDKNHLFEVLQIFHNPIHIV</sequence>
<dbReference type="InterPro" id="IPR001789">
    <property type="entry name" value="Sig_transdc_resp-reg_receiver"/>
</dbReference>
<dbReference type="AlphaFoldDB" id="A0A381P2Y9"/>
<comment type="catalytic activity">
    <reaction evidence="1">
        <text>ATP + protein L-histidine = ADP + protein N-phospho-L-histidine.</text>
        <dbReference type="EC" id="2.7.13.3"/>
    </reaction>
</comment>
<dbReference type="GO" id="GO:0005524">
    <property type="term" value="F:ATP binding"/>
    <property type="evidence" value="ECO:0007669"/>
    <property type="project" value="UniProtKB-KW"/>
</dbReference>
<organism evidence="11">
    <name type="scientific">marine metagenome</name>
    <dbReference type="NCBI Taxonomy" id="408172"/>
    <lineage>
        <taxon>unclassified sequences</taxon>
        <taxon>metagenomes</taxon>
        <taxon>ecological metagenomes</taxon>
    </lineage>
</organism>
<dbReference type="Pfam" id="PF00512">
    <property type="entry name" value="HisKA"/>
    <property type="match status" value="1"/>
</dbReference>
<keyword evidence="3" id="KW-0597">Phosphoprotein</keyword>
<keyword evidence="6" id="KW-0418">Kinase</keyword>
<dbReference type="Pfam" id="PF02518">
    <property type="entry name" value="HATPase_c"/>
    <property type="match status" value="1"/>
</dbReference>
<evidence type="ECO:0000256" key="7">
    <source>
        <dbReference type="ARBA" id="ARBA00022840"/>
    </source>
</evidence>
<keyword evidence="8" id="KW-0902">Two-component regulatory system</keyword>
<dbReference type="GO" id="GO:0000155">
    <property type="term" value="F:phosphorelay sensor kinase activity"/>
    <property type="evidence" value="ECO:0007669"/>
    <property type="project" value="InterPro"/>
</dbReference>
<evidence type="ECO:0000313" key="11">
    <source>
        <dbReference type="EMBL" id="SUZ61305.1"/>
    </source>
</evidence>
<gene>
    <name evidence="11" type="ORF">METZ01_LOCUS14159</name>
</gene>
<dbReference type="PANTHER" id="PTHR45339:SF1">
    <property type="entry name" value="HYBRID SIGNAL TRANSDUCTION HISTIDINE KINASE J"/>
    <property type="match status" value="1"/>
</dbReference>
<dbReference type="PRINTS" id="PR00344">
    <property type="entry name" value="BCTRLSENSOR"/>
</dbReference>
<keyword evidence="7" id="KW-0067">ATP-binding</keyword>
<evidence type="ECO:0000259" key="9">
    <source>
        <dbReference type="PROSITE" id="PS50109"/>
    </source>
</evidence>
<dbReference type="SUPFAM" id="SSF52172">
    <property type="entry name" value="CheY-like"/>
    <property type="match status" value="2"/>
</dbReference>
<evidence type="ECO:0000256" key="5">
    <source>
        <dbReference type="ARBA" id="ARBA00022741"/>
    </source>
</evidence>
<dbReference type="PANTHER" id="PTHR45339">
    <property type="entry name" value="HYBRID SIGNAL TRANSDUCTION HISTIDINE KINASE J"/>
    <property type="match status" value="1"/>
</dbReference>
<dbReference type="CDD" id="cd00082">
    <property type="entry name" value="HisKA"/>
    <property type="match status" value="1"/>
</dbReference>
<dbReference type="EC" id="2.7.13.3" evidence="2"/>
<protein>
    <recommendedName>
        <fullName evidence="2">histidine kinase</fullName>
        <ecNumber evidence="2">2.7.13.3</ecNumber>
    </recommendedName>
</protein>
<dbReference type="InterPro" id="IPR004358">
    <property type="entry name" value="Sig_transdc_His_kin-like_C"/>
</dbReference>
<feature type="domain" description="Response regulatory" evidence="10">
    <location>
        <begin position="380"/>
        <end position="496"/>
    </location>
</feature>
<evidence type="ECO:0000256" key="1">
    <source>
        <dbReference type="ARBA" id="ARBA00000085"/>
    </source>
</evidence>
<dbReference type="PROSITE" id="PS50110">
    <property type="entry name" value="RESPONSE_REGULATORY"/>
    <property type="match status" value="2"/>
</dbReference>
<dbReference type="FunFam" id="3.30.565.10:FF:000010">
    <property type="entry name" value="Sensor histidine kinase RcsC"/>
    <property type="match status" value="1"/>
</dbReference>